<dbReference type="InterPro" id="IPR036264">
    <property type="entry name" value="Bact_exopeptidase_dim_dom"/>
</dbReference>
<comment type="similarity">
    <text evidence="2">Belongs to the peptidase M20A family.</text>
</comment>
<evidence type="ECO:0000256" key="3">
    <source>
        <dbReference type="ARBA" id="ARBA00022723"/>
    </source>
</evidence>
<comment type="cofactor">
    <cofactor evidence="1">
        <name>Zn(2+)</name>
        <dbReference type="ChEBI" id="CHEBI:29105"/>
    </cofactor>
</comment>
<dbReference type="AlphaFoldDB" id="A0A372LXN0"/>
<organism evidence="7 8">
    <name type="scientific">Streptomyces triticagri</name>
    <dbReference type="NCBI Taxonomy" id="2293568"/>
    <lineage>
        <taxon>Bacteria</taxon>
        <taxon>Bacillati</taxon>
        <taxon>Actinomycetota</taxon>
        <taxon>Actinomycetes</taxon>
        <taxon>Kitasatosporales</taxon>
        <taxon>Streptomycetaceae</taxon>
        <taxon>Streptomyces</taxon>
    </lineage>
</organism>
<dbReference type="InterPro" id="IPR050072">
    <property type="entry name" value="Peptidase_M20A"/>
</dbReference>
<dbReference type="OrthoDB" id="7055905at2"/>
<feature type="domain" description="Peptidase M20 dimerisation" evidence="6">
    <location>
        <begin position="194"/>
        <end position="341"/>
    </location>
</feature>
<dbReference type="SUPFAM" id="SSF55031">
    <property type="entry name" value="Bacterial exopeptidase dimerisation domain"/>
    <property type="match status" value="1"/>
</dbReference>
<dbReference type="GO" id="GO:0046872">
    <property type="term" value="F:metal ion binding"/>
    <property type="evidence" value="ECO:0007669"/>
    <property type="project" value="UniProtKB-KW"/>
</dbReference>
<proteinExistence type="inferred from homology"/>
<dbReference type="InterPro" id="IPR011650">
    <property type="entry name" value="Peptidase_M20_dimer"/>
</dbReference>
<dbReference type="PROSITE" id="PS00758">
    <property type="entry name" value="ARGE_DAPE_CPG2_1"/>
    <property type="match status" value="1"/>
</dbReference>
<dbReference type="Gene3D" id="1.10.150.900">
    <property type="match status" value="1"/>
</dbReference>
<dbReference type="InterPro" id="IPR001261">
    <property type="entry name" value="ArgE/DapE_CS"/>
</dbReference>
<dbReference type="Proteomes" id="UP000263094">
    <property type="component" value="Unassembled WGS sequence"/>
</dbReference>
<accession>A0A372LXN0</accession>
<evidence type="ECO:0000313" key="7">
    <source>
        <dbReference type="EMBL" id="RFU83412.1"/>
    </source>
</evidence>
<evidence type="ECO:0000313" key="8">
    <source>
        <dbReference type="Proteomes" id="UP000263094"/>
    </source>
</evidence>
<gene>
    <name evidence="7" type="ORF">DY218_27885</name>
</gene>
<evidence type="ECO:0000256" key="5">
    <source>
        <dbReference type="ARBA" id="ARBA00022833"/>
    </source>
</evidence>
<dbReference type="RefSeq" id="WP_128558896.1">
    <property type="nucleotide sequence ID" value="NZ_QUAK01000202.1"/>
</dbReference>
<dbReference type="PANTHER" id="PTHR43808">
    <property type="entry name" value="ACETYLORNITHINE DEACETYLASE"/>
    <property type="match status" value="1"/>
</dbReference>
<name>A0A372LXN0_9ACTN</name>
<dbReference type="Pfam" id="PF07687">
    <property type="entry name" value="M20_dimer"/>
    <property type="match status" value="1"/>
</dbReference>
<dbReference type="Gene3D" id="3.30.70.360">
    <property type="match status" value="1"/>
</dbReference>
<keyword evidence="5" id="KW-0862">Zinc</keyword>
<evidence type="ECO:0000256" key="4">
    <source>
        <dbReference type="ARBA" id="ARBA00022801"/>
    </source>
</evidence>
<keyword evidence="8" id="KW-1185">Reference proteome</keyword>
<dbReference type="PROSITE" id="PS00759">
    <property type="entry name" value="ARGE_DAPE_CPG2_2"/>
    <property type="match status" value="1"/>
</dbReference>
<dbReference type="PANTHER" id="PTHR43808:SF8">
    <property type="entry name" value="PEPTIDASE M20 DIMERISATION DOMAIN-CONTAINING PROTEIN"/>
    <property type="match status" value="1"/>
</dbReference>
<keyword evidence="4 7" id="KW-0378">Hydrolase</keyword>
<comment type="caution">
    <text evidence="7">The sequence shown here is derived from an EMBL/GenBank/DDBJ whole genome shotgun (WGS) entry which is preliminary data.</text>
</comment>
<dbReference type="SUPFAM" id="SSF53187">
    <property type="entry name" value="Zn-dependent exopeptidases"/>
    <property type="match status" value="1"/>
</dbReference>
<reference evidence="7 8" key="1">
    <citation type="submission" date="2018-08" db="EMBL/GenBank/DDBJ databases">
        <title>Isolation, diversity and antifungal activity of Actinobacteria from wheat.</title>
        <authorList>
            <person name="Han C."/>
        </authorList>
    </citation>
    <scope>NUCLEOTIDE SEQUENCE [LARGE SCALE GENOMIC DNA]</scope>
    <source>
        <strain evidence="7 8">NEAU-YY421</strain>
    </source>
</reference>
<evidence type="ECO:0000259" key="6">
    <source>
        <dbReference type="Pfam" id="PF07687"/>
    </source>
</evidence>
<dbReference type="Gene3D" id="3.40.630.10">
    <property type="entry name" value="Zn peptidases"/>
    <property type="match status" value="1"/>
</dbReference>
<evidence type="ECO:0000256" key="2">
    <source>
        <dbReference type="ARBA" id="ARBA00006247"/>
    </source>
</evidence>
<dbReference type="Pfam" id="PF01546">
    <property type="entry name" value="Peptidase_M20"/>
    <property type="match status" value="1"/>
</dbReference>
<sequence>MSQAETPPPAVDPIPILQRLIRFRSVNPPGDERECAEYVAELLAGAGIESELLGPDPERPNLVARIPGRGEAPPLLLHAHSDVVPTGGQQWTHPPFDGLLIDGEVWGRGAIDMKGGLAMMLAALLTLHQRGEAPAGDVVLAVVPDEENGSRAGAGWLTAERPDLFEGIPYAIGEDGGAALTFRPDRRFHPVGVAEKRACWLRLTLRGRGGHASRQGWPDLAVHKLTDLLTALRDQRLPTHITPALDRMLAELSGAVDQELAAELTALRKGERSTVPYELLDVADAVYLDSLLRHTVNATVIRTSDKINMIPDEITVDLDGRILPGDFTVEDYIGELREVVGPEVEIELLLEGSRTPKAEPELSPFYERLVEILREADPEGVPLPVITPASTDARLFANLGMDCYGWLPMLLPAGSRYQDRMHDADERVPADAVRFGADCLYRLLGAHP</sequence>
<evidence type="ECO:0000256" key="1">
    <source>
        <dbReference type="ARBA" id="ARBA00001947"/>
    </source>
</evidence>
<dbReference type="InterPro" id="IPR002933">
    <property type="entry name" value="Peptidase_M20"/>
</dbReference>
<keyword evidence="3" id="KW-0479">Metal-binding</keyword>
<dbReference type="EMBL" id="QUAK01000202">
    <property type="protein sequence ID" value="RFU83412.1"/>
    <property type="molecule type" value="Genomic_DNA"/>
</dbReference>
<dbReference type="GO" id="GO:0016787">
    <property type="term" value="F:hydrolase activity"/>
    <property type="evidence" value="ECO:0007669"/>
    <property type="project" value="UniProtKB-KW"/>
</dbReference>
<protein>
    <submittedName>
        <fullName evidence="7">M20/M25/M40 family metallo-hydrolase</fullName>
    </submittedName>
</protein>